<dbReference type="Gene3D" id="3.10.350.10">
    <property type="entry name" value="LysM domain"/>
    <property type="match status" value="1"/>
</dbReference>
<evidence type="ECO:0000313" key="1">
    <source>
        <dbReference type="EMBL" id="BBH19862.1"/>
    </source>
</evidence>
<proteinExistence type="predicted"/>
<dbReference type="EMBL" id="AP019308">
    <property type="protein sequence ID" value="BBH19862.1"/>
    <property type="molecule type" value="Genomic_DNA"/>
</dbReference>
<dbReference type="CDD" id="cd00118">
    <property type="entry name" value="LysM"/>
    <property type="match status" value="1"/>
</dbReference>
<dbReference type="KEGG" id="pbk:Back11_12070"/>
<accession>A0A3G9INP7</accession>
<organism evidence="1 2">
    <name type="scientific">Paenibacillus baekrokdamisoli</name>
    <dbReference type="NCBI Taxonomy" id="1712516"/>
    <lineage>
        <taxon>Bacteria</taxon>
        <taxon>Bacillati</taxon>
        <taxon>Bacillota</taxon>
        <taxon>Bacilli</taxon>
        <taxon>Bacillales</taxon>
        <taxon>Paenibacillaceae</taxon>
        <taxon>Paenibacillus</taxon>
    </lineage>
</organism>
<dbReference type="Proteomes" id="UP000275368">
    <property type="component" value="Chromosome"/>
</dbReference>
<dbReference type="Pfam" id="PF01476">
    <property type="entry name" value="LysM"/>
    <property type="match status" value="1"/>
</dbReference>
<dbReference type="PROSITE" id="PS51782">
    <property type="entry name" value="LYSM"/>
    <property type="match status" value="1"/>
</dbReference>
<name>A0A3G9INP7_9BACL</name>
<dbReference type="OrthoDB" id="9800780at2"/>
<keyword evidence="2" id="KW-1185">Reference proteome</keyword>
<dbReference type="RefSeq" id="WP_125654517.1">
    <property type="nucleotide sequence ID" value="NZ_AP019308.1"/>
</dbReference>
<reference evidence="1 2" key="1">
    <citation type="submission" date="2018-11" db="EMBL/GenBank/DDBJ databases">
        <title>Complete genome sequence of Paenibacillus baekrokdamisoli strain KCTC 33723.</title>
        <authorList>
            <person name="Kang S.W."/>
            <person name="Lee K.C."/>
            <person name="Kim K.K."/>
            <person name="Kim J.S."/>
            <person name="Kim D.S."/>
            <person name="Ko S.H."/>
            <person name="Yang S.H."/>
            <person name="Lee J.S."/>
        </authorList>
    </citation>
    <scope>NUCLEOTIDE SEQUENCE [LARGE SCALE GENOMIC DNA]</scope>
    <source>
        <strain evidence="1 2">KCTC 33723</strain>
    </source>
</reference>
<dbReference type="InterPro" id="IPR018392">
    <property type="entry name" value="LysM"/>
</dbReference>
<dbReference type="InterPro" id="IPR036779">
    <property type="entry name" value="LysM_dom_sf"/>
</dbReference>
<gene>
    <name evidence="1" type="ORF">Back11_12070</name>
</gene>
<dbReference type="SMART" id="SM00257">
    <property type="entry name" value="LysM"/>
    <property type="match status" value="1"/>
</dbReference>
<sequence>MPSLWRLKRDEYNIYLSWNNNAEAIRIPVMPEKMQLKRKGNGKVYDIVGLGQINAIQARDLAEISFESFFPRVDQSNPKLIDVNPKLFPVAHFVDSGHFQKFKLPFVKAKKMTPSQYIHYLTKWQDSKYPIRFIYTSPEMSINLPVSIESFDRWESAGSEGDVYYQMTLKEFVFHAARRIDKGKDTNGNDVLKDKGKSRLDERVPPNTYTLKSGDSLILVARKQLGDSGRWKEIQKLNEISDAQLKKLPIGKVLKLPKRK</sequence>
<dbReference type="AlphaFoldDB" id="A0A3G9INP7"/>
<protein>
    <submittedName>
        <fullName evidence="1">Peptidoglycan-binding protein LysM</fullName>
    </submittedName>
</protein>
<evidence type="ECO:0000313" key="2">
    <source>
        <dbReference type="Proteomes" id="UP000275368"/>
    </source>
</evidence>